<organism evidence="5 6">
    <name type="scientific">Pseudoxanthobacter soli DSM 19599</name>
    <dbReference type="NCBI Taxonomy" id="1123029"/>
    <lineage>
        <taxon>Bacteria</taxon>
        <taxon>Pseudomonadati</taxon>
        <taxon>Pseudomonadota</taxon>
        <taxon>Alphaproteobacteria</taxon>
        <taxon>Hyphomicrobiales</taxon>
        <taxon>Segnochrobactraceae</taxon>
        <taxon>Pseudoxanthobacter</taxon>
    </lineage>
</organism>
<dbReference type="Proteomes" id="UP000186406">
    <property type="component" value="Unassembled WGS sequence"/>
</dbReference>
<dbReference type="OrthoDB" id="9800065at2"/>
<dbReference type="PROSITE" id="PS00893">
    <property type="entry name" value="NUDIX_BOX"/>
    <property type="match status" value="1"/>
</dbReference>
<reference evidence="5 6" key="1">
    <citation type="submission" date="2016-12" db="EMBL/GenBank/DDBJ databases">
        <authorList>
            <person name="Song W.-J."/>
            <person name="Kurnit D.M."/>
        </authorList>
    </citation>
    <scope>NUCLEOTIDE SEQUENCE [LARGE SCALE GENOMIC DNA]</scope>
    <source>
        <strain evidence="5 6">DSM 19599</strain>
    </source>
</reference>
<dbReference type="GO" id="GO:0016787">
    <property type="term" value="F:hydrolase activity"/>
    <property type="evidence" value="ECO:0007669"/>
    <property type="project" value="UniProtKB-KW"/>
</dbReference>
<keyword evidence="3" id="KW-0460">Magnesium</keyword>
<protein>
    <submittedName>
        <fullName evidence="5">ADP-ribose pyrophosphatase YjhB, NUDIX family</fullName>
    </submittedName>
</protein>
<comment type="cofactor">
    <cofactor evidence="1">
        <name>Mg(2+)</name>
        <dbReference type="ChEBI" id="CHEBI:18420"/>
    </cofactor>
</comment>
<dbReference type="AlphaFoldDB" id="A0A1M7Z4W8"/>
<accession>A0A1M7Z4W8</accession>
<feature type="domain" description="Nudix hydrolase" evidence="4">
    <location>
        <begin position="27"/>
        <end position="152"/>
    </location>
</feature>
<evidence type="ECO:0000313" key="5">
    <source>
        <dbReference type="EMBL" id="SHO59925.1"/>
    </source>
</evidence>
<dbReference type="InterPro" id="IPR015797">
    <property type="entry name" value="NUDIX_hydrolase-like_dom_sf"/>
</dbReference>
<dbReference type="InterPro" id="IPR000086">
    <property type="entry name" value="NUDIX_hydrolase_dom"/>
</dbReference>
<sequence length="159" mass="17472">MTDSRWVRLVGPMAWRAINLAGRLTRGMTLGVRAVAFDQDGRVFLVRHGYVPGYHLPGGAVDRGESAEAAIVRELGEEGNLVLAGRPVLAGFYFQRRLKVDHVALYVVRGARQTAPITPNREIREAGFFVPDALPEGTTAATRRRIAEIVQGLPPDAEW</sequence>
<evidence type="ECO:0000256" key="1">
    <source>
        <dbReference type="ARBA" id="ARBA00001946"/>
    </source>
</evidence>
<dbReference type="PROSITE" id="PS51462">
    <property type="entry name" value="NUDIX"/>
    <property type="match status" value="1"/>
</dbReference>
<dbReference type="STRING" id="1123029.SAMN02745172_00113"/>
<evidence type="ECO:0000256" key="3">
    <source>
        <dbReference type="ARBA" id="ARBA00022842"/>
    </source>
</evidence>
<name>A0A1M7Z4W8_9HYPH</name>
<dbReference type="Gene3D" id="3.90.79.10">
    <property type="entry name" value="Nucleoside Triphosphate Pyrophosphohydrolase"/>
    <property type="match status" value="1"/>
</dbReference>
<dbReference type="Pfam" id="PF00293">
    <property type="entry name" value="NUDIX"/>
    <property type="match status" value="1"/>
</dbReference>
<keyword evidence="2" id="KW-0378">Hydrolase</keyword>
<keyword evidence="6" id="KW-1185">Reference proteome</keyword>
<dbReference type="EMBL" id="FRXO01000001">
    <property type="protein sequence ID" value="SHO59925.1"/>
    <property type="molecule type" value="Genomic_DNA"/>
</dbReference>
<dbReference type="SUPFAM" id="SSF55811">
    <property type="entry name" value="Nudix"/>
    <property type="match status" value="1"/>
</dbReference>
<dbReference type="RefSeq" id="WP_073625282.1">
    <property type="nucleotide sequence ID" value="NZ_FRXO01000001.1"/>
</dbReference>
<evidence type="ECO:0000256" key="2">
    <source>
        <dbReference type="ARBA" id="ARBA00022801"/>
    </source>
</evidence>
<dbReference type="PANTHER" id="PTHR43046">
    <property type="entry name" value="GDP-MANNOSE MANNOSYL HYDROLASE"/>
    <property type="match status" value="1"/>
</dbReference>
<dbReference type="CDD" id="cd04680">
    <property type="entry name" value="NUDIX_Hydrolase"/>
    <property type="match status" value="1"/>
</dbReference>
<dbReference type="PANTHER" id="PTHR43046:SF12">
    <property type="entry name" value="GDP-MANNOSE MANNOSYL HYDROLASE"/>
    <property type="match status" value="1"/>
</dbReference>
<proteinExistence type="predicted"/>
<dbReference type="InterPro" id="IPR020084">
    <property type="entry name" value="NUDIX_hydrolase_CS"/>
</dbReference>
<evidence type="ECO:0000313" key="6">
    <source>
        <dbReference type="Proteomes" id="UP000186406"/>
    </source>
</evidence>
<gene>
    <name evidence="5" type="ORF">SAMN02745172_00113</name>
</gene>
<evidence type="ECO:0000259" key="4">
    <source>
        <dbReference type="PROSITE" id="PS51462"/>
    </source>
</evidence>